<dbReference type="EMBL" id="CM004483">
    <property type="protein sequence ID" value="OCT60815.1"/>
    <property type="molecule type" value="Genomic_DNA"/>
</dbReference>
<keyword evidence="1" id="KW-0175">Coiled coil</keyword>
<dbReference type="AlphaFoldDB" id="A0A974H180"/>
<feature type="coiled-coil region" evidence="1">
    <location>
        <begin position="235"/>
        <end position="262"/>
    </location>
</feature>
<evidence type="ECO:0000313" key="2">
    <source>
        <dbReference type="EMBL" id="OCT60815.1"/>
    </source>
</evidence>
<evidence type="ECO:0000256" key="1">
    <source>
        <dbReference type="SAM" id="Coils"/>
    </source>
</evidence>
<dbReference type="SUPFAM" id="SSF90257">
    <property type="entry name" value="Myosin rod fragments"/>
    <property type="match status" value="1"/>
</dbReference>
<gene>
    <name evidence="2" type="ORF">XELAEV_18046837mg</name>
</gene>
<reference evidence="3" key="1">
    <citation type="journal article" date="2016" name="Nature">
        <title>Genome evolution in the allotetraploid frog Xenopus laevis.</title>
        <authorList>
            <person name="Session A.M."/>
            <person name="Uno Y."/>
            <person name="Kwon T."/>
            <person name="Chapman J.A."/>
            <person name="Toyoda A."/>
            <person name="Takahashi S."/>
            <person name="Fukui A."/>
            <person name="Hikosaka A."/>
            <person name="Suzuki A."/>
            <person name="Kondo M."/>
            <person name="van Heeringen S.J."/>
            <person name="Quigley I."/>
            <person name="Heinz S."/>
            <person name="Ogino H."/>
            <person name="Ochi H."/>
            <person name="Hellsten U."/>
            <person name="Lyons J.B."/>
            <person name="Simakov O."/>
            <person name="Putnam N."/>
            <person name="Stites J."/>
            <person name="Kuroki Y."/>
            <person name="Tanaka T."/>
            <person name="Michiue T."/>
            <person name="Watanabe M."/>
            <person name="Bogdanovic O."/>
            <person name="Lister R."/>
            <person name="Georgiou G."/>
            <person name="Paranjpe S.S."/>
            <person name="van Kruijsbergen I."/>
            <person name="Shu S."/>
            <person name="Carlson J."/>
            <person name="Kinoshita T."/>
            <person name="Ohta Y."/>
            <person name="Mawaribuchi S."/>
            <person name="Jenkins J."/>
            <person name="Grimwood J."/>
            <person name="Schmutz J."/>
            <person name="Mitros T."/>
            <person name="Mozaffari S.V."/>
            <person name="Suzuki Y."/>
            <person name="Haramoto Y."/>
            <person name="Yamamoto T.S."/>
            <person name="Takagi C."/>
            <person name="Heald R."/>
            <person name="Miller K."/>
            <person name="Haudenschild C."/>
            <person name="Kitzman J."/>
            <person name="Nakayama T."/>
            <person name="Izutsu Y."/>
            <person name="Robert J."/>
            <person name="Fortriede J."/>
            <person name="Burns K."/>
            <person name="Lotay V."/>
            <person name="Karimi K."/>
            <person name="Yasuoka Y."/>
            <person name="Dichmann D.S."/>
            <person name="Flajnik M.F."/>
            <person name="Houston D.W."/>
            <person name="Shendure J."/>
            <person name="DuPasquier L."/>
            <person name="Vize P.D."/>
            <person name="Zorn A.M."/>
            <person name="Ito M."/>
            <person name="Marcotte E.M."/>
            <person name="Wallingford J.B."/>
            <person name="Ito Y."/>
            <person name="Asashima M."/>
            <person name="Ueno N."/>
            <person name="Matsuda Y."/>
            <person name="Veenstra G.J."/>
            <person name="Fujiyama A."/>
            <person name="Harland R.M."/>
            <person name="Taira M."/>
            <person name="Rokhsar D.S."/>
        </authorList>
    </citation>
    <scope>NUCLEOTIDE SEQUENCE [LARGE SCALE GENOMIC DNA]</scope>
    <source>
        <strain evidence="3">J</strain>
    </source>
</reference>
<protein>
    <submittedName>
        <fullName evidence="2">Uncharacterized protein</fullName>
    </submittedName>
</protein>
<dbReference type="Proteomes" id="UP000694892">
    <property type="component" value="Chromosome 9_10S"/>
</dbReference>
<name>A0A974H180_XENLA</name>
<dbReference type="Gene3D" id="1.20.5.340">
    <property type="match status" value="1"/>
</dbReference>
<accession>A0A974H180</accession>
<evidence type="ECO:0000313" key="3">
    <source>
        <dbReference type="Proteomes" id="UP000694892"/>
    </source>
</evidence>
<feature type="coiled-coil region" evidence="1">
    <location>
        <begin position="51"/>
        <end position="210"/>
    </location>
</feature>
<sequence length="263" mass="30021">MHHCIDEYQHTNDFVLPTSSQMSARASPAVVIEKLRGQDMLCLAVISDAHLRKMEDLLSEANDKNEDLHKLDTDQNNSKNKLLVENSDLTHQVEELENRISQLNRTKLLLASQTGDLKKQLDEESKTTAVGNLANLKLECKLLKEQLEEELECKSELETDIETQHRQHPLENEKAYKEAEEAVEATQIKCNNLEKTKQRLQGEIEDVCMDLEKIADLSEQLMDAGKSTLEFQKSKTKSEIEKEEMQVAYEEAEAALEVSRELV</sequence>
<proteinExistence type="predicted"/>
<organism evidence="2 3">
    <name type="scientific">Xenopus laevis</name>
    <name type="common">African clawed frog</name>
    <dbReference type="NCBI Taxonomy" id="8355"/>
    <lineage>
        <taxon>Eukaryota</taxon>
        <taxon>Metazoa</taxon>
        <taxon>Chordata</taxon>
        <taxon>Craniata</taxon>
        <taxon>Vertebrata</taxon>
        <taxon>Euteleostomi</taxon>
        <taxon>Amphibia</taxon>
        <taxon>Batrachia</taxon>
        <taxon>Anura</taxon>
        <taxon>Pipoidea</taxon>
        <taxon>Pipidae</taxon>
        <taxon>Xenopodinae</taxon>
        <taxon>Xenopus</taxon>
        <taxon>Xenopus</taxon>
    </lineage>
</organism>